<dbReference type="OrthoDB" id="5399929at2759"/>
<evidence type="ECO:0000256" key="4">
    <source>
        <dbReference type="ARBA" id="ARBA00022895"/>
    </source>
</evidence>
<protein>
    <submittedName>
        <fullName evidence="9">Rap1-interacting factor 1</fullName>
    </submittedName>
</protein>
<evidence type="ECO:0000256" key="7">
    <source>
        <dbReference type="SAM" id="MobiDB-lite"/>
    </source>
</evidence>
<feature type="compositionally biased region" description="Basic and acidic residues" evidence="7">
    <location>
        <begin position="1540"/>
        <end position="1554"/>
    </location>
</feature>
<dbReference type="GO" id="GO:0005634">
    <property type="term" value="C:nucleus"/>
    <property type="evidence" value="ECO:0007669"/>
    <property type="project" value="UniProtKB-SubCell"/>
</dbReference>
<keyword evidence="6" id="KW-0131">Cell cycle</keyword>
<comment type="subcellular location">
    <subcellularLocation>
        <location evidence="2">Chromosome</location>
        <location evidence="2">Telomere</location>
    </subcellularLocation>
    <subcellularLocation>
        <location evidence="1">Nucleus</location>
    </subcellularLocation>
</comment>
<evidence type="ECO:0000256" key="5">
    <source>
        <dbReference type="ARBA" id="ARBA00023242"/>
    </source>
</evidence>
<evidence type="ECO:0000256" key="1">
    <source>
        <dbReference type="ARBA" id="ARBA00004123"/>
    </source>
</evidence>
<dbReference type="PANTHER" id="PTHR22928">
    <property type="entry name" value="TELOMERE-ASSOCIATED PROTEIN RIF1"/>
    <property type="match status" value="1"/>
</dbReference>
<evidence type="ECO:0000313" key="9">
    <source>
        <dbReference type="EMBL" id="KAF4589401.1"/>
    </source>
</evidence>
<feature type="region of interest" description="Disordered" evidence="7">
    <location>
        <begin position="1"/>
        <end position="73"/>
    </location>
</feature>
<keyword evidence="5" id="KW-0539">Nucleus</keyword>
<feature type="compositionally biased region" description="Basic and acidic residues" evidence="7">
    <location>
        <begin position="1509"/>
        <end position="1519"/>
    </location>
</feature>
<feature type="compositionally biased region" description="Basic residues" evidence="7">
    <location>
        <begin position="1132"/>
        <end position="1142"/>
    </location>
</feature>
<feature type="compositionally biased region" description="Basic and acidic residues" evidence="7">
    <location>
        <begin position="1180"/>
        <end position="1213"/>
    </location>
</feature>
<feature type="compositionally biased region" description="Basic and acidic residues" evidence="7">
    <location>
        <begin position="1422"/>
        <end position="1432"/>
    </location>
</feature>
<feature type="domain" description="Telomere-associated protein Rif1 N-terminal" evidence="8">
    <location>
        <begin position="153"/>
        <end position="520"/>
    </location>
</feature>
<comment type="caution">
    <text evidence="9">The sequence shown here is derived from an EMBL/GenBank/DDBJ whole genome shotgun (WGS) entry which is preliminary data.</text>
</comment>
<keyword evidence="4" id="KW-0779">Telomere</keyword>
<evidence type="ECO:0000256" key="2">
    <source>
        <dbReference type="ARBA" id="ARBA00004574"/>
    </source>
</evidence>
<evidence type="ECO:0000256" key="3">
    <source>
        <dbReference type="ARBA" id="ARBA00022454"/>
    </source>
</evidence>
<dbReference type="Pfam" id="PF12231">
    <property type="entry name" value="Rif1_N"/>
    <property type="match status" value="1"/>
</dbReference>
<evidence type="ECO:0000256" key="6">
    <source>
        <dbReference type="ARBA" id="ARBA00023306"/>
    </source>
</evidence>
<feature type="compositionally biased region" description="Low complexity" evidence="7">
    <location>
        <begin position="1121"/>
        <end position="1131"/>
    </location>
</feature>
<dbReference type="Proteomes" id="UP000562929">
    <property type="component" value="Unassembled WGS sequence"/>
</dbReference>
<feature type="compositionally biased region" description="Basic residues" evidence="7">
    <location>
        <begin position="1713"/>
        <end position="1723"/>
    </location>
</feature>
<feature type="compositionally biased region" description="Low complexity" evidence="7">
    <location>
        <begin position="1367"/>
        <end position="1376"/>
    </location>
</feature>
<feature type="compositionally biased region" description="Polar residues" evidence="7">
    <location>
        <begin position="1284"/>
        <end position="1308"/>
    </location>
</feature>
<proteinExistence type="predicted"/>
<feature type="region of interest" description="Disordered" evidence="7">
    <location>
        <begin position="1117"/>
        <end position="1665"/>
    </location>
</feature>
<dbReference type="PANTHER" id="PTHR22928:SF3">
    <property type="entry name" value="TELOMERE-ASSOCIATED PROTEIN RIF1"/>
    <property type="match status" value="1"/>
</dbReference>
<dbReference type="InterPro" id="IPR022031">
    <property type="entry name" value="Rif1_N"/>
</dbReference>
<feature type="compositionally biased region" description="Basic and acidic residues" evidence="7">
    <location>
        <begin position="1452"/>
        <end position="1469"/>
    </location>
</feature>
<dbReference type="GO" id="GO:0000723">
    <property type="term" value="P:telomere maintenance"/>
    <property type="evidence" value="ECO:0007669"/>
    <property type="project" value="TreeGrafter"/>
</dbReference>
<feature type="compositionally biased region" description="Polar residues" evidence="7">
    <location>
        <begin position="1241"/>
        <end position="1254"/>
    </location>
</feature>
<dbReference type="InterPro" id="IPR016024">
    <property type="entry name" value="ARM-type_fold"/>
</dbReference>
<feature type="compositionally biased region" description="Low complexity" evidence="7">
    <location>
        <begin position="45"/>
        <end position="60"/>
    </location>
</feature>
<dbReference type="GO" id="GO:0140445">
    <property type="term" value="C:chromosome, telomeric repeat region"/>
    <property type="evidence" value="ECO:0007669"/>
    <property type="project" value="TreeGrafter"/>
</dbReference>
<dbReference type="EMBL" id="JAACLJ010000003">
    <property type="protein sequence ID" value="KAF4589401.1"/>
    <property type="molecule type" value="Genomic_DNA"/>
</dbReference>
<sequence>MASSPASVPAIHILASLPARPPTPPREAGHDTKSVLGQHQHFDPPRSVQTPPSVPSPVSVITGSDAGSNRARKRVEWSGFTDYKDPPDYRDGVKVAKSPLLSAPSSGRSKPIKGILKPSPSLSPAASFLGIHLDGAVSHPILLEMLESTVKQLAGSDRDSKLDAYMTLARALKASNNLPDRVALQNKMSLFVQFIQRDLTSRNENGSLDSSLANHALHLLITFLHFQAIASTIPYDFGIFIIDHAIRSFENPSMPKDVIRHLMQVVAFQNFPTKLMTSHRVGRLVAALHKIEHHVQGKSIVMSRLHIYRRLVKQSRGGMIVHSDWLKDMLVDMLSTVKEIRNQAICLGNEAGFALRNDNQLFRKATCVFNAVDGDELFIDFYIKRLQCMMEDKQMSYAVPQIWSVVILFLRCPLDSWAFFNPWLKLVQKAFNRTDSVLRQEANHAWTRYVCLSIIDSKVSTKTISSFCQPFLSQLRRKTSSEEAIKLRAIVLGGLCSLYYYAFTQGVGKYSNELIWDTAVHPVMMELITMESPGDCIIQAARVLAGLLDVSTPRPPRNTNPVWEMAPLKPEELLPIDCKWARRNCDKIFQTVGPILEAKFTDLTNKESVSFRLWQSFVGSVAAASAKDIRVSEDTTKFLAGTSSLLGRIWSRGCDGDDSARSKVFTSAKNFIQLLADGLNILPFTEKKLPTNGPLTSEPVLVVSSASVGKNQGACGGSRTPLQQLFVILSAVPPGCADDEELSDLFRSIFEPFLKGRTDKARAELARELMQLLPRNALSPFGPWLLAADNMKLYLERSPAEPKAGNEKPSGPEYREVVALLERGLVCHPSLPVANWKHMFDLASTKVFQEFGDSGRALIVVEPLAKSILENGLCETGMPSAMLIGVMTMIFDAADLPKDRKALDDVRSRLWGIPLSSARTAPTDPFDNLYRLANLTMDALYGKLLEADSLSDIERLVDSVISFYERCLPLAMALMTAKLQHGLCRWLQNENNDPRLHEGSCLSATLGRLCDSIGHELRAPERLEKKDFDQIEAVLTAALQSRSPFIAKKALEAFSTLFEDDVNCSDNFRSVISSLRPQPACSVTEDGQSSGKFDAQKPLTICAAKEDSIIVVSPAISRATSNQSSAPGSSSSKRRKTKKRPMKTISEEKPSKRRSSSRLRRDDSPVKVAKTAPSSSPQEKLQDLTRSQRDLRERQRKTDLPKPKTKMEARAEPAEAAAKETIPMQDSNSSGDPTRDATPDRATSFNDFIRSTPTPRRGQVLPMDDANDPPSSPPVPRPCPLLSEIQSRSKANASLDNWQFSSPTSSPTCRVDKAEAVSSPKTRPVSPPRTRSRRRNQGRTIVAARKTEEINASGTADTDGKGMSRNSLSALALAGPPATPPRRRPSKTGQAPETPGSDDDEFTDARTSPEWPANLPGEAVGEDWKGGQDPKDVSYALSEGDETGMIDLVIELESRSRKLRSSRTDDSPKTESSWDGEETKHTKVPQVPPPGPKTRRSSHRVISLAAASKSEDTEAGNKAERKRKRGAPQDAEGGGKRRRSSEADGHANGDEQRDVSPPVPAGRTRMETRQRLRKQKQLTADAPATSRPNKDTGGRRACSKEFQVDEESPVKESLVPAEQRELRKSTKSANNSERVSTRQESQKLLESSAGDGGHVEEREPGSENIMDTLRSGLEQLRKAALPRDRMYELEDILIDMKRELYEAEKRGRPLNGGKRKKKGPAQA</sequence>
<evidence type="ECO:0000313" key="10">
    <source>
        <dbReference type="Proteomes" id="UP000562929"/>
    </source>
</evidence>
<feature type="compositionally biased region" description="Pro residues" evidence="7">
    <location>
        <begin position="1270"/>
        <end position="1279"/>
    </location>
</feature>
<accession>A0A8H4Q7W2</accession>
<feature type="compositionally biased region" description="Basic and acidic residues" evidence="7">
    <location>
        <begin position="1588"/>
        <end position="1603"/>
    </location>
</feature>
<keyword evidence="3" id="KW-0158">Chromosome</keyword>
<gene>
    <name evidence="9" type="ORF">GQ602_003290</name>
</gene>
<organism evidence="9 10">
    <name type="scientific">Ophiocordyceps camponoti-floridani</name>
    <dbReference type="NCBI Taxonomy" id="2030778"/>
    <lineage>
        <taxon>Eukaryota</taxon>
        <taxon>Fungi</taxon>
        <taxon>Dikarya</taxon>
        <taxon>Ascomycota</taxon>
        <taxon>Pezizomycotina</taxon>
        <taxon>Sordariomycetes</taxon>
        <taxon>Hypocreomycetidae</taxon>
        <taxon>Hypocreales</taxon>
        <taxon>Ophiocordycipitaceae</taxon>
        <taxon>Ophiocordyceps</taxon>
    </lineage>
</organism>
<reference evidence="9 10" key="1">
    <citation type="journal article" date="2020" name="G3 (Bethesda)">
        <title>Genetic Underpinnings of Host Manipulation by Ophiocordyceps as Revealed by Comparative Transcriptomics.</title>
        <authorList>
            <person name="Will I."/>
            <person name="Das B."/>
            <person name="Trinh T."/>
            <person name="Brachmann A."/>
            <person name="Ohm R.A."/>
            <person name="de Bekker C."/>
        </authorList>
    </citation>
    <scope>NUCLEOTIDE SEQUENCE [LARGE SCALE GENOMIC DNA]</scope>
    <source>
        <strain evidence="9 10">EC05</strain>
    </source>
</reference>
<name>A0A8H4Q7W2_9HYPO</name>
<keyword evidence="10" id="KW-1185">Reference proteome</keyword>
<dbReference type="SUPFAM" id="SSF48371">
    <property type="entry name" value="ARM repeat"/>
    <property type="match status" value="1"/>
</dbReference>
<feature type="region of interest" description="Disordered" evidence="7">
    <location>
        <begin position="1703"/>
        <end position="1723"/>
    </location>
</feature>
<evidence type="ECO:0000259" key="8">
    <source>
        <dbReference type="Pfam" id="PF12231"/>
    </source>
</evidence>